<dbReference type="SUPFAM" id="SSF52833">
    <property type="entry name" value="Thioredoxin-like"/>
    <property type="match status" value="1"/>
</dbReference>
<dbReference type="Proteomes" id="UP000188324">
    <property type="component" value="Chromosome"/>
</dbReference>
<evidence type="ECO:0000256" key="6">
    <source>
        <dbReference type="SAM" id="MobiDB-lite"/>
    </source>
</evidence>
<dbReference type="Gene3D" id="3.40.30.10">
    <property type="entry name" value="Glutaredoxin"/>
    <property type="match status" value="1"/>
</dbReference>
<dbReference type="GO" id="GO:0016491">
    <property type="term" value="F:oxidoreductase activity"/>
    <property type="evidence" value="ECO:0007669"/>
    <property type="project" value="UniProtKB-KW"/>
</dbReference>
<keyword evidence="5" id="KW-0676">Redox-active center</keyword>
<keyword evidence="2" id="KW-0732">Signal</keyword>
<feature type="domain" description="Thioredoxin" evidence="7">
    <location>
        <begin position="39"/>
        <end position="246"/>
    </location>
</feature>
<sequence>MVYKAVIVGLVLVVVVLGGLLAMRPGTPAAVPAPAATSTPPATPAPDQPAPQPSIDPQQVAEMERFMVEDLPRRIEGDPLAMGNIDAPVVLTEWADYRCPFCSVWAEDVLPGLQRYIDDGTLRVEFRDLAIFGDESIRAATAARAAGEQGQFFEFSHELFSALPNEGHPDIPDELVYGIVADLGLDRATFEADWADPAHQEAVLADSAEANGFGVTSTPSFVIGSQFVSGAQPLSTFEQIIEEQLALHG</sequence>
<reference evidence="8 9" key="1">
    <citation type="journal article" date="2016" name="Int. J. Syst. Evol. Microbiol.">
        <title>Tessaracoccus flavus sp. nov., isolated from the drainage system of a lindane-producing factory.</title>
        <authorList>
            <person name="Kumari R."/>
            <person name="Singh P."/>
            <person name="Schumann P."/>
            <person name="Lal R."/>
        </authorList>
    </citation>
    <scope>NUCLEOTIDE SEQUENCE [LARGE SCALE GENOMIC DNA]</scope>
    <source>
        <strain evidence="8 9">RP1T</strain>
    </source>
</reference>
<protein>
    <recommendedName>
        <fullName evidence="7">Thioredoxin domain-containing protein</fullName>
    </recommendedName>
</protein>
<evidence type="ECO:0000256" key="2">
    <source>
        <dbReference type="ARBA" id="ARBA00022729"/>
    </source>
</evidence>
<dbReference type="KEGG" id="tfl:RPIT_03845"/>
<keyword evidence="4" id="KW-1015">Disulfide bond</keyword>
<gene>
    <name evidence="8" type="ORF">RPIT_03845</name>
</gene>
<dbReference type="Pfam" id="PF13462">
    <property type="entry name" value="Thioredoxin_4"/>
    <property type="match status" value="1"/>
</dbReference>
<dbReference type="PANTHER" id="PTHR13887">
    <property type="entry name" value="GLUTATHIONE S-TRANSFERASE KAPPA"/>
    <property type="match status" value="1"/>
</dbReference>
<dbReference type="EMBL" id="CP019605">
    <property type="protein sequence ID" value="AQP46001.1"/>
    <property type="molecule type" value="Genomic_DNA"/>
</dbReference>
<evidence type="ECO:0000256" key="4">
    <source>
        <dbReference type="ARBA" id="ARBA00023157"/>
    </source>
</evidence>
<dbReference type="STRING" id="1610493.RPIT_03845"/>
<evidence type="ECO:0000259" key="7">
    <source>
        <dbReference type="PROSITE" id="PS51352"/>
    </source>
</evidence>
<accession>A0A1Q2CIR1</accession>
<evidence type="ECO:0000313" key="8">
    <source>
        <dbReference type="EMBL" id="AQP46001.1"/>
    </source>
</evidence>
<feature type="region of interest" description="Disordered" evidence="6">
    <location>
        <begin position="30"/>
        <end position="55"/>
    </location>
</feature>
<evidence type="ECO:0000256" key="1">
    <source>
        <dbReference type="ARBA" id="ARBA00005791"/>
    </source>
</evidence>
<evidence type="ECO:0000256" key="5">
    <source>
        <dbReference type="ARBA" id="ARBA00023284"/>
    </source>
</evidence>
<dbReference type="AlphaFoldDB" id="A0A1Q2CIR1"/>
<evidence type="ECO:0000313" key="9">
    <source>
        <dbReference type="Proteomes" id="UP000188324"/>
    </source>
</evidence>
<dbReference type="InterPro" id="IPR013766">
    <property type="entry name" value="Thioredoxin_domain"/>
</dbReference>
<keyword evidence="9" id="KW-1185">Reference proteome</keyword>
<dbReference type="PROSITE" id="PS51352">
    <property type="entry name" value="THIOREDOXIN_2"/>
    <property type="match status" value="1"/>
</dbReference>
<comment type="similarity">
    <text evidence="1">Belongs to the thioredoxin family. DsbA subfamily.</text>
</comment>
<name>A0A1Q2CIR1_9ACTN</name>
<organism evidence="8 9">
    <name type="scientific">Tessaracoccus flavus</name>
    <dbReference type="NCBI Taxonomy" id="1610493"/>
    <lineage>
        <taxon>Bacteria</taxon>
        <taxon>Bacillati</taxon>
        <taxon>Actinomycetota</taxon>
        <taxon>Actinomycetes</taxon>
        <taxon>Propionibacteriales</taxon>
        <taxon>Propionibacteriaceae</taxon>
        <taxon>Tessaracoccus</taxon>
    </lineage>
</organism>
<dbReference type="InterPro" id="IPR012336">
    <property type="entry name" value="Thioredoxin-like_fold"/>
</dbReference>
<keyword evidence="3" id="KW-0560">Oxidoreductase</keyword>
<dbReference type="PANTHER" id="PTHR13887:SF14">
    <property type="entry name" value="DISULFIDE BOND FORMATION PROTEIN D"/>
    <property type="match status" value="1"/>
</dbReference>
<proteinExistence type="inferred from homology"/>
<dbReference type="InterPro" id="IPR036249">
    <property type="entry name" value="Thioredoxin-like_sf"/>
</dbReference>
<evidence type="ECO:0000256" key="3">
    <source>
        <dbReference type="ARBA" id="ARBA00023002"/>
    </source>
</evidence>
<feature type="compositionally biased region" description="Low complexity" evidence="6">
    <location>
        <begin position="30"/>
        <end position="40"/>
    </location>
</feature>
<feature type="compositionally biased region" description="Pro residues" evidence="6">
    <location>
        <begin position="41"/>
        <end position="54"/>
    </location>
</feature>